<dbReference type="Pfam" id="PF01535">
    <property type="entry name" value="PPR"/>
    <property type="match status" value="2"/>
</dbReference>
<proteinExistence type="predicted"/>
<protein>
    <recommendedName>
        <fullName evidence="5">Pentatricopeptide repeat-containing protein</fullName>
    </recommendedName>
</protein>
<organism evidence="3 4">
    <name type="scientific">Clonostachys solani</name>
    <dbReference type="NCBI Taxonomy" id="160281"/>
    <lineage>
        <taxon>Eukaryota</taxon>
        <taxon>Fungi</taxon>
        <taxon>Dikarya</taxon>
        <taxon>Ascomycota</taxon>
        <taxon>Pezizomycotina</taxon>
        <taxon>Sordariomycetes</taxon>
        <taxon>Hypocreomycetidae</taxon>
        <taxon>Hypocreales</taxon>
        <taxon>Bionectriaceae</taxon>
        <taxon>Clonostachys</taxon>
    </lineage>
</organism>
<dbReference type="PROSITE" id="PS51375">
    <property type="entry name" value="PPR"/>
    <property type="match status" value="2"/>
</dbReference>
<keyword evidence="1" id="KW-0677">Repeat</keyword>
<dbReference type="GO" id="GO:0003729">
    <property type="term" value="F:mRNA binding"/>
    <property type="evidence" value="ECO:0007669"/>
    <property type="project" value="TreeGrafter"/>
</dbReference>
<dbReference type="AlphaFoldDB" id="A0A9N9W8H6"/>
<evidence type="ECO:0000256" key="1">
    <source>
        <dbReference type="ARBA" id="ARBA00022737"/>
    </source>
</evidence>
<dbReference type="InterPro" id="IPR051240">
    <property type="entry name" value="Mito_RNA-Proc/Resp"/>
</dbReference>
<feature type="repeat" description="PPR" evidence="2">
    <location>
        <begin position="372"/>
        <end position="402"/>
    </location>
</feature>
<reference evidence="3 4" key="2">
    <citation type="submission" date="2021-10" db="EMBL/GenBank/DDBJ databases">
        <authorList>
            <person name="Piombo E."/>
        </authorList>
    </citation>
    <scope>NUCLEOTIDE SEQUENCE [LARGE SCALE GENOMIC DNA]</scope>
</reference>
<sequence>MKISARVDGSVCGAVFSNRSSSSLRGVLASGRRQLCSSRGKPKSAQAGSNKTELGSSFFCSRTSQWLGSTFFPSPEPRPALSIARKRDVRQAYSTAAAAAVSSDSRRSVPHLSLEDRQKLRSYVDGEPENTVSEHLDFYRDTYRSGYAIPDAPSIKISDAKLDVDYPSQDQVYTPSDELKTLNSRLCGAIGFRVRHPHRISLSTIFDHYMKLPEPRMLNFSARWRDKLLLVMARPPKRDVSAMLRYFDLMSDVTKAGLTIRPSQWNFALSLATKHAGNGVDQVDSAMRLWRRMERELGDNTNEVTFNILFHAASKLGNFALAELIYGEMEKRGIQFNRFHHVSLIYYFGLRLDSDGIRAAYKEMVESGEVIDTVALNCVISGFLRCGEVEAAEQTYRRMMDSSPAGKKLPEKDYRVEKVLTQAFLIFARLGKDHPELVKTSQTNMWLSPNIRTYRLMVEHFAISAGDLQKVARYLDEMEYLRIFVHPTIFLALFKGFYVHGGPGRDTAWTLQRLNGVLSALYNARDCRVRGFRIDSWLVIWALRAVRKCSTDDRDVLNAFDNMKRRWDIAPQRHEFLYDLLTNILDGSDLKSRHKSRDTLHQVYQNKAIGI</sequence>
<dbReference type="EMBL" id="CABFOC020000011">
    <property type="protein sequence ID" value="CAH0045430.1"/>
    <property type="molecule type" value="Genomic_DNA"/>
</dbReference>
<gene>
    <name evidence="3" type="ORF">CSOL1703_00011180</name>
</gene>
<comment type="caution">
    <text evidence="3">The sequence shown here is derived from an EMBL/GenBank/DDBJ whole genome shotgun (WGS) entry which is preliminary data.</text>
</comment>
<dbReference type="Gene3D" id="1.25.40.10">
    <property type="entry name" value="Tetratricopeptide repeat domain"/>
    <property type="match status" value="1"/>
</dbReference>
<dbReference type="PANTHER" id="PTHR47933:SF11">
    <property type="entry name" value="PENTATRICOPEPTIDE REPEAT-CONTAINING PROTEIN 2"/>
    <property type="match status" value="1"/>
</dbReference>
<reference evidence="4" key="1">
    <citation type="submission" date="2019-06" db="EMBL/GenBank/DDBJ databases">
        <authorList>
            <person name="Broberg M."/>
        </authorList>
    </citation>
    <scope>NUCLEOTIDE SEQUENCE [LARGE SCALE GENOMIC DNA]</scope>
</reference>
<accession>A0A9N9W8H6</accession>
<evidence type="ECO:0000256" key="2">
    <source>
        <dbReference type="PROSITE-ProRule" id="PRU00708"/>
    </source>
</evidence>
<dbReference type="NCBIfam" id="TIGR00756">
    <property type="entry name" value="PPR"/>
    <property type="match status" value="2"/>
</dbReference>
<keyword evidence="4" id="KW-1185">Reference proteome</keyword>
<evidence type="ECO:0000313" key="3">
    <source>
        <dbReference type="EMBL" id="CAH0045430.1"/>
    </source>
</evidence>
<evidence type="ECO:0000313" key="4">
    <source>
        <dbReference type="Proteomes" id="UP000775872"/>
    </source>
</evidence>
<dbReference type="Proteomes" id="UP000775872">
    <property type="component" value="Unassembled WGS sequence"/>
</dbReference>
<dbReference type="InterPro" id="IPR002885">
    <property type="entry name" value="PPR_rpt"/>
</dbReference>
<evidence type="ECO:0008006" key="5">
    <source>
        <dbReference type="Google" id="ProtNLM"/>
    </source>
</evidence>
<dbReference type="OrthoDB" id="1908178at2759"/>
<name>A0A9N9W8H6_9HYPO</name>
<feature type="repeat" description="PPR" evidence="2">
    <location>
        <begin position="302"/>
        <end position="336"/>
    </location>
</feature>
<dbReference type="InterPro" id="IPR011990">
    <property type="entry name" value="TPR-like_helical_dom_sf"/>
</dbReference>
<dbReference type="PANTHER" id="PTHR47933">
    <property type="entry name" value="PENTATRICOPEPTIDE REPEAT-CONTAINING PROTEIN 1, MITOCHONDRIAL"/>
    <property type="match status" value="1"/>
</dbReference>